<dbReference type="Pfam" id="PF01068">
    <property type="entry name" value="DNA_ligase_A_M"/>
    <property type="match status" value="1"/>
</dbReference>
<dbReference type="InterPro" id="IPR012310">
    <property type="entry name" value="DNA_ligase_ATP-dep_cent"/>
</dbReference>
<evidence type="ECO:0000256" key="7">
    <source>
        <dbReference type="ARBA" id="ARBA00022741"/>
    </source>
</evidence>
<evidence type="ECO:0000256" key="3">
    <source>
        <dbReference type="ARBA" id="ARBA00007572"/>
    </source>
</evidence>
<dbReference type="FunFam" id="1.10.3260.10:FF:000008">
    <property type="entry name" value="DNA ligase 4"/>
    <property type="match status" value="1"/>
</dbReference>
<feature type="compositionally biased region" description="Basic and acidic residues" evidence="18">
    <location>
        <begin position="8"/>
        <end position="19"/>
    </location>
</feature>
<dbReference type="SUPFAM" id="SSF50249">
    <property type="entry name" value="Nucleic acid-binding proteins"/>
    <property type="match status" value="1"/>
</dbReference>
<dbReference type="GO" id="GO:0032807">
    <property type="term" value="C:DNA ligase IV complex"/>
    <property type="evidence" value="ECO:0007669"/>
    <property type="project" value="TreeGrafter"/>
</dbReference>
<dbReference type="PANTHER" id="PTHR45997">
    <property type="entry name" value="DNA LIGASE 4"/>
    <property type="match status" value="1"/>
</dbReference>
<dbReference type="AlphaFoldDB" id="A0A9P9WWA5"/>
<comment type="similarity">
    <text evidence="3 17">Belongs to the ATP-dependent DNA ligase family.</text>
</comment>
<keyword evidence="7 16" id="KW-0547">Nucleotide-binding</keyword>
<keyword evidence="13" id="KW-0539">Nucleus</keyword>
<evidence type="ECO:0000256" key="5">
    <source>
        <dbReference type="ARBA" id="ARBA00022723"/>
    </source>
</evidence>
<keyword evidence="12 16" id="KW-0234">DNA repair</keyword>
<dbReference type="Pfam" id="PF04675">
    <property type="entry name" value="DNA_ligase_A_N"/>
    <property type="match status" value="1"/>
</dbReference>
<comment type="caution">
    <text evidence="21">The sequence shown here is derived from an EMBL/GenBank/DDBJ whole genome shotgun (WGS) entry which is preliminary data.</text>
</comment>
<dbReference type="GO" id="GO:0003677">
    <property type="term" value="F:DNA binding"/>
    <property type="evidence" value="ECO:0007669"/>
    <property type="project" value="InterPro"/>
</dbReference>
<dbReference type="InterPro" id="IPR001357">
    <property type="entry name" value="BRCT_dom"/>
</dbReference>
<name>A0A9P9WWA5_9PEZI</name>
<dbReference type="GO" id="GO:0006303">
    <property type="term" value="P:double-strand break repair via nonhomologous end joining"/>
    <property type="evidence" value="ECO:0007669"/>
    <property type="project" value="TreeGrafter"/>
</dbReference>
<sequence>MSQRQKKTRDPGAVDEEMRQYATGGHTLEELDENYPNRPKNHARTLMFSDMFEDLFNPLNENKKQPSGPRGRAKAGPRGSTKLSPNEQRRAIIERFISRWRSDVGDDFYPALRLILPNQDRDRGVYGLKENAIGKILVKVMKIDKNSEDGYKLIHWKLPGQSKQSRMAGDFAGRCYEVLSKRPMRTKPGDMHIGDVNEMLDKLSAASGESEQLPLFETFYQRMNPDELMWLIRIILKQMRVGATERTFLDLWHPNAEALFSVSSSLRRVCWELYDTSVRLDDDDTGVELMQIFQPQLANFQFSISFKKMVEKLVRDNPEDEKDFWIEEKLDGERMQLHMMEDDGIRGGKRFGFWSRKAKDYAYLYGNGFFDEDSALTRHLKDAFAPGVRNIILDGEMVTWDMSLDKIVAFGTLKTAALAGKKNPYDIVGTRPLFRVFDILYLNDQELTRYTLQDRRNALEKAVPGAHRRLELHEHKVASTSDEIEPMLRDIVHNSSEGLVLKNPLSVYSLNQRNDNWIKVKPEYTKEFGESVDVVVIGAYYGTGHRGGGHSSFLCGLRVDQNDIDNGADPEKCLSFLRVGGGFRAQDYSAIAHRTEGKWMDWNPKRPPTKYIELAGGDKQLWKPDQWIRPKDSLVIEVKAAECVVSDDYATLLTMRFPRFKSIREDRDWDTALDKTTFDKLRKDEAQRQKEKTMEFDTGRRKVKRVKKEIVIAGQEAAPAQFEGPKTKVFEGLEFCVLTESTNPKKSKAQLEAMIKENGGKISQRAVADSEMILIGEKKVVKVASLIKAGNVDIIKPKWILDCLAQTNEAAGFLLPYEPGHLFHVSDAIKEQAEQNVDDYGDSFARDINLEELKDLLEDMPKNEIETDPLDASRFLEQLEQHGYDFGRLKGHLFREAVIYLATTEDVTLITVLKLNNWIRFGGGKIVEDIENNDVTHVVVVDNGDSDARREVVAEVRSAISKKRSLPRVVTQQWLEDCWKENTMLTEEAYAPT</sequence>
<dbReference type="GO" id="GO:0006297">
    <property type="term" value="P:nucleotide-excision repair, DNA gap filling"/>
    <property type="evidence" value="ECO:0007669"/>
    <property type="project" value="TreeGrafter"/>
</dbReference>
<dbReference type="GO" id="GO:0003910">
    <property type="term" value="F:DNA ligase (ATP) activity"/>
    <property type="evidence" value="ECO:0007669"/>
    <property type="project" value="UniProtKB-EC"/>
</dbReference>
<evidence type="ECO:0000256" key="2">
    <source>
        <dbReference type="ARBA" id="ARBA00004123"/>
    </source>
</evidence>
<dbReference type="Gene3D" id="1.10.3260.10">
    <property type="entry name" value="DNA ligase, ATP-dependent, N-terminal domain"/>
    <property type="match status" value="1"/>
</dbReference>
<feature type="domain" description="BRCT" evidence="20">
    <location>
        <begin position="725"/>
        <end position="804"/>
    </location>
</feature>
<keyword evidence="8 16" id="KW-0227">DNA damage</keyword>
<keyword evidence="5" id="KW-0479">Metal-binding</keyword>
<dbReference type="NCBIfam" id="TIGR00574">
    <property type="entry name" value="dnl1"/>
    <property type="match status" value="1"/>
</dbReference>
<dbReference type="CDD" id="cd07968">
    <property type="entry name" value="OBF_DNA_ligase_IV"/>
    <property type="match status" value="1"/>
</dbReference>
<accession>A0A9P9WWA5</accession>
<keyword evidence="22" id="KW-1185">Reference proteome</keyword>
<dbReference type="InterPro" id="IPR016059">
    <property type="entry name" value="DNA_ligase_ATP-dep_CS"/>
</dbReference>
<dbReference type="Pfam" id="PF00533">
    <property type="entry name" value="BRCT"/>
    <property type="match status" value="1"/>
</dbReference>
<dbReference type="FunFam" id="3.30.470.30:FF:000013">
    <property type="entry name" value="DNA ligase"/>
    <property type="match status" value="1"/>
</dbReference>
<proteinExistence type="inferred from homology"/>
<evidence type="ECO:0000256" key="16">
    <source>
        <dbReference type="RuleBase" id="RU000617"/>
    </source>
</evidence>
<feature type="region of interest" description="Disordered" evidence="18">
    <location>
        <begin position="1"/>
        <end position="41"/>
    </location>
</feature>
<dbReference type="GO" id="GO:0071897">
    <property type="term" value="P:DNA biosynthetic process"/>
    <property type="evidence" value="ECO:0007669"/>
    <property type="project" value="InterPro"/>
</dbReference>
<dbReference type="InterPro" id="IPR000977">
    <property type="entry name" value="DNA_ligase_ATP-dep"/>
</dbReference>
<dbReference type="InterPro" id="IPR012340">
    <property type="entry name" value="NA-bd_OB-fold"/>
</dbReference>
<evidence type="ECO:0000256" key="4">
    <source>
        <dbReference type="ARBA" id="ARBA00022598"/>
    </source>
</evidence>
<dbReference type="InterPro" id="IPR036420">
    <property type="entry name" value="BRCT_dom_sf"/>
</dbReference>
<dbReference type="SUPFAM" id="SSF117018">
    <property type="entry name" value="ATP-dependent DNA ligase DNA-binding domain"/>
    <property type="match status" value="1"/>
</dbReference>
<reference evidence="21" key="1">
    <citation type="submission" date="2021-03" db="EMBL/GenBank/DDBJ databases">
        <title>Revisited historic fungal species revealed as producer of novel bioactive compounds through whole genome sequencing and comparative genomics.</title>
        <authorList>
            <person name="Vignolle G.A."/>
            <person name="Hochenegger N."/>
            <person name="Mach R.L."/>
            <person name="Mach-Aigner A.R."/>
            <person name="Javad Rahimi M."/>
            <person name="Salim K.A."/>
            <person name="Chan C.M."/>
            <person name="Lim L.B.L."/>
            <person name="Cai F."/>
            <person name="Druzhinina I.S."/>
            <person name="U'Ren J.M."/>
            <person name="Derntl C."/>
        </authorList>
    </citation>
    <scope>NUCLEOTIDE SEQUENCE</scope>
    <source>
        <strain evidence="21">TUCIM 5799</strain>
    </source>
</reference>
<dbReference type="EMBL" id="JAFIMR010000003">
    <property type="protein sequence ID" value="KAI1880260.1"/>
    <property type="molecule type" value="Genomic_DNA"/>
</dbReference>
<dbReference type="Proteomes" id="UP000829685">
    <property type="component" value="Unassembled WGS sequence"/>
</dbReference>
<evidence type="ECO:0000256" key="10">
    <source>
        <dbReference type="ARBA" id="ARBA00022842"/>
    </source>
</evidence>
<evidence type="ECO:0000259" key="19">
    <source>
        <dbReference type="PROSITE" id="PS50160"/>
    </source>
</evidence>
<dbReference type="SUPFAM" id="SSF56091">
    <property type="entry name" value="DNA ligase/mRNA capping enzyme, catalytic domain"/>
    <property type="match status" value="1"/>
</dbReference>
<feature type="region of interest" description="Disordered" evidence="18">
    <location>
        <begin position="58"/>
        <end position="87"/>
    </location>
</feature>
<evidence type="ECO:0000259" key="20">
    <source>
        <dbReference type="PROSITE" id="PS50172"/>
    </source>
</evidence>
<protein>
    <recommendedName>
        <fullName evidence="16">DNA ligase</fullName>
        <ecNumber evidence="16">6.5.1.1</ecNumber>
    </recommendedName>
</protein>
<gene>
    <name evidence="21" type="ORF">JX265_001881</name>
</gene>
<evidence type="ECO:0000256" key="8">
    <source>
        <dbReference type="ARBA" id="ARBA00022763"/>
    </source>
</evidence>
<dbReference type="CDD" id="cd17722">
    <property type="entry name" value="BRCT_DNA_ligase_IV_rpt1"/>
    <property type="match status" value="1"/>
</dbReference>
<feature type="domain" description="BRCT" evidence="20">
    <location>
        <begin position="889"/>
        <end position="992"/>
    </location>
</feature>
<evidence type="ECO:0000256" key="9">
    <source>
        <dbReference type="ARBA" id="ARBA00022840"/>
    </source>
</evidence>
<evidence type="ECO:0000256" key="17">
    <source>
        <dbReference type="RuleBase" id="RU004196"/>
    </source>
</evidence>
<dbReference type="PANTHER" id="PTHR45997:SF1">
    <property type="entry name" value="DNA LIGASE 4"/>
    <property type="match status" value="1"/>
</dbReference>
<dbReference type="Gene3D" id="2.40.50.140">
    <property type="entry name" value="Nucleic acid-binding proteins"/>
    <property type="match status" value="1"/>
</dbReference>
<feature type="domain" description="ATP-dependent DNA ligase family profile" evidence="19">
    <location>
        <begin position="434"/>
        <end position="559"/>
    </location>
</feature>
<evidence type="ECO:0000256" key="1">
    <source>
        <dbReference type="ARBA" id="ARBA00001946"/>
    </source>
</evidence>
<dbReference type="GO" id="GO:0005524">
    <property type="term" value="F:ATP binding"/>
    <property type="evidence" value="ECO:0007669"/>
    <property type="project" value="UniProtKB-KW"/>
</dbReference>
<keyword evidence="11 16" id="KW-0233">DNA recombination</keyword>
<keyword evidence="4 16" id="KW-0436">Ligase</keyword>
<dbReference type="EC" id="6.5.1.1" evidence="16"/>
<dbReference type="Gene3D" id="3.40.50.10190">
    <property type="entry name" value="BRCT domain"/>
    <property type="match status" value="2"/>
</dbReference>
<evidence type="ECO:0000256" key="18">
    <source>
        <dbReference type="SAM" id="MobiDB-lite"/>
    </source>
</evidence>
<comment type="subcellular location">
    <subcellularLocation>
        <location evidence="2">Nucleus</location>
    </subcellularLocation>
</comment>
<evidence type="ECO:0000313" key="22">
    <source>
        <dbReference type="Proteomes" id="UP000829685"/>
    </source>
</evidence>
<evidence type="ECO:0000256" key="14">
    <source>
        <dbReference type="ARBA" id="ARBA00034003"/>
    </source>
</evidence>
<dbReference type="InterPro" id="IPR036599">
    <property type="entry name" value="DNA_ligase_N_sf"/>
</dbReference>
<dbReference type="PROSITE" id="PS50160">
    <property type="entry name" value="DNA_LIGASE_A3"/>
    <property type="match status" value="1"/>
</dbReference>
<dbReference type="InterPro" id="IPR012308">
    <property type="entry name" value="DNA_ligase_ATP-dep_N"/>
</dbReference>
<evidence type="ECO:0000256" key="11">
    <source>
        <dbReference type="ARBA" id="ARBA00023172"/>
    </source>
</evidence>
<dbReference type="PROSITE" id="PS00697">
    <property type="entry name" value="DNA_LIGASE_A1"/>
    <property type="match status" value="1"/>
</dbReference>
<evidence type="ECO:0000256" key="13">
    <source>
        <dbReference type="ARBA" id="ARBA00023242"/>
    </source>
</evidence>
<dbReference type="InterPro" id="IPR044125">
    <property type="entry name" value="Adenylation_DNA_ligase_IV"/>
</dbReference>
<evidence type="ECO:0000313" key="21">
    <source>
        <dbReference type="EMBL" id="KAI1880260.1"/>
    </source>
</evidence>
<dbReference type="SUPFAM" id="SSF52113">
    <property type="entry name" value="BRCT domain"/>
    <property type="match status" value="2"/>
</dbReference>
<dbReference type="GO" id="GO:0006310">
    <property type="term" value="P:DNA recombination"/>
    <property type="evidence" value="ECO:0007669"/>
    <property type="project" value="UniProtKB-KW"/>
</dbReference>
<dbReference type="PROSITE" id="PS50172">
    <property type="entry name" value="BRCT"/>
    <property type="match status" value="2"/>
</dbReference>
<dbReference type="Pfam" id="PF04679">
    <property type="entry name" value="DNA_ligase_A_C"/>
    <property type="match status" value="1"/>
</dbReference>
<comment type="catalytic activity">
    <reaction evidence="14 16">
        <text>ATP + (deoxyribonucleotide)n-3'-hydroxyl + 5'-phospho-(deoxyribonucleotide)m = (deoxyribonucleotide)n+m + AMP + diphosphate.</text>
        <dbReference type="EC" id="6.5.1.1"/>
    </reaction>
</comment>
<dbReference type="GO" id="GO:0046872">
    <property type="term" value="F:metal ion binding"/>
    <property type="evidence" value="ECO:0007669"/>
    <property type="project" value="UniProtKB-KW"/>
</dbReference>
<dbReference type="InterPro" id="IPR012309">
    <property type="entry name" value="DNA_ligase_ATP-dep_C"/>
</dbReference>
<comment type="function">
    <text evidence="15">DNA ligase involved in DNA non-homologous end joining (NHEJ); required for double-strand break (DSB) repair.</text>
</comment>
<dbReference type="CDD" id="cd07903">
    <property type="entry name" value="Adenylation_DNA_ligase_IV"/>
    <property type="match status" value="1"/>
</dbReference>
<dbReference type="Gene3D" id="3.30.470.30">
    <property type="entry name" value="DNA ligase/mRNA capping enzyme"/>
    <property type="match status" value="1"/>
</dbReference>
<dbReference type="InterPro" id="IPR029710">
    <property type="entry name" value="LIG4"/>
</dbReference>
<keyword evidence="6" id="KW-0677">Repeat</keyword>
<evidence type="ECO:0000256" key="15">
    <source>
        <dbReference type="ARBA" id="ARBA00043870"/>
    </source>
</evidence>
<evidence type="ECO:0000256" key="6">
    <source>
        <dbReference type="ARBA" id="ARBA00022737"/>
    </source>
</evidence>
<keyword evidence="10" id="KW-0460">Magnesium</keyword>
<evidence type="ECO:0000256" key="12">
    <source>
        <dbReference type="ARBA" id="ARBA00023204"/>
    </source>
</evidence>
<dbReference type="SMART" id="SM00292">
    <property type="entry name" value="BRCT"/>
    <property type="match status" value="2"/>
</dbReference>
<keyword evidence="9 16" id="KW-0067">ATP-binding</keyword>
<comment type="cofactor">
    <cofactor evidence="1">
        <name>Mg(2+)</name>
        <dbReference type="ChEBI" id="CHEBI:18420"/>
    </cofactor>
</comment>
<organism evidence="21 22">
    <name type="scientific">Neoarthrinium moseri</name>
    <dbReference type="NCBI Taxonomy" id="1658444"/>
    <lineage>
        <taxon>Eukaryota</taxon>
        <taxon>Fungi</taxon>
        <taxon>Dikarya</taxon>
        <taxon>Ascomycota</taxon>
        <taxon>Pezizomycotina</taxon>
        <taxon>Sordariomycetes</taxon>
        <taxon>Xylariomycetidae</taxon>
        <taxon>Amphisphaeriales</taxon>
        <taxon>Apiosporaceae</taxon>
        <taxon>Neoarthrinium</taxon>
    </lineage>
</organism>
<feature type="compositionally biased region" description="Low complexity" evidence="18">
    <location>
        <begin position="66"/>
        <end position="80"/>
    </location>
</feature>